<dbReference type="GO" id="GO:0005634">
    <property type="term" value="C:nucleus"/>
    <property type="evidence" value="ECO:0007669"/>
    <property type="project" value="UniProtKB-SubCell"/>
</dbReference>
<evidence type="ECO:0000256" key="5">
    <source>
        <dbReference type="ARBA" id="ARBA00023089"/>
    </source>
</evidence>
<feature type="domain" description="PWWP" evidence="9">
    <location>
        <begin position="20"/>
        <end position="140"/>
    </location>
</feature>
<evidence type="ECO:0000256" key="6">
    <source>
        <dbReference type="ARBA" id="ARBA00023163"/>
    </source>
</evidence>
<keyword evidence="5" id="KW-0287">Flowering</keyword>
<dbReference type="SMART" id="SM00293">
    <property type="entry name" value="PWWP"/>
    <property type="match status" value="1"/>
</dbReference>
<feature type="compositionally biased region" description="Polar residues" evidence="8">
    <location>
        <begin position="705"/>
        <end position="725"/>
    </location>
</feature>
<name>A0A199VIV4_ANACO</name>
<evidence type="ECO:0000256" key="2">
    <source>
        <dbReference type="ARBA" id="ARBA00022473"/>
    </source>
</evidence>
<dbReference type="PRINTS" id="PR01217">
    <property type="entry name" value="PRICHEXTENSN"/>
</dbReference>
<evidence type="ECO:0000313" key="11">
    <source>
        <dbReference type="EMBL" id="OAY76816.1"/>
    </source>
</evidence>
<feature type="compositionally biased region" description="Basic and acidic residues" evidence="8">
    <location>
        <begin position="614"/>
        <end position="627"/>
    </location>
</feature>
<feature type="region of interest" description="Disordered" evidence="8">
    <location>
        <begin position="769"/>
        <end position="849"/>
    </location>
</feature>
<evidence type="ECO:0000256" key="7">
    <source>
        <dbReference type="ARBA" id="ARBA00023242"/>
    </source>
</evidence>
<dbReference type="PANTHER" id="PTHR12550">
    <property type="entry name" value="HEPATOMA-DERIVED GROWTH FACTOR-RELATED"/>
    <property type="match status" value="1"/>
</dbReference>
<feature type="compositionally biased region" description="Basic and acidic residues" evidence="8">
    <location>
        <begin position="537"/>
        <end position="546"/>
    </location>
</feature>
<feature type="compositionally biased region" description="Basic and acidic residues" evidence="8">
    <location>
        <begin position="558"/>
        <end position="571"/>
    </location>
</feature>
<feature type="region of interest" description="Disordered" evidence="8">
    <location>
        <begin position="1293"/>
        <end position="1337"/>
    </location>
</feature>
<keyword evidence="2" id="KW-0217">Developmental protein</keyword>
<feature type="region of interest" description="Disordered" evidence="8">
    <location>
        <begin position="175"/>
        <end position="297"/>
    </location>
</feature>
<reference evidence="11 12" key="1">
    <citation type="journal article" date="2016" name="DNA Res.">
        <title>The draft genome of MD-2 pineapple using hybrid error correction of long reads.</title>
        <authorList>
            <person name="Redwan R.M."/>
            <person name="Saidin A."/>
            <person name="Kumar S.V."/>
        </authorList>
    </citation>
    <scope>NUCLEOTIDE SEQUENCE [LARGE SCALE GENOMIC DNA]</scope>
    <source>
        <strain evidence="12">cv. MD2</strain>
        <tissue evidence="11">Leaf</tissue>
    </source>
</reference>
<feature type="compositionally biased region" description="Basic and acidic residues" evidence="8">
    <location>
        <begin position="355"/>
        <end position="380"/>
    </location>
</feature>
<feature type="region of interest" description="Disordered" evidence="8">
    <location>
        <begin position="310"/>
        <end position="434"/>
    </location>
</feature>
<dbReference type="PANTHER" id="PTHR12550:SF70">
    <property type="entry name" value="JIL-1 ANCHORING AND STABILIZING PROTEIN, ISOFORM A"/>
    <property type="match status" value="1"/>
</dbReference>
<keyword evidence="3" id="KW-0507">mRNA processing</keyword>
<feature type="compositionally biased region" description="Basic and acidic residues" evidence="8">
    <location>
        <begin position="244"/>
        <end position="263"/>
    </location>
</feature>
<feature type="compositionally biased region" description="Pro residues" evidence="8">
    <location>
        <begin position="1148"/>
        <end position="1219"/>
    </location>
</feature>
<dbReference type="GO" id="GO:0006397">
    <property type="term" value="P:mRNA processing"/>
    <property type="evidence" value="ECO:0007669"/>
    <property type="project" value="UniProtKB-KW"/>
</dbReference>
<comment type="caution">
    <text evidence="11">The sequence shown here is derived from an EMBL/GenBank/DDBJ whole genome shotgun (WGS) entry which is preliminary data.</text>
</comment>
<feature type="region of interest" description="Disordered" evidence="8">
    <location>
        <begin position="466"/>
        <end position="756"/>
    </location>
</feature>
<feature type="compositionally biased region" description="Basic and acidic residues" evidence="8">
    <location>
        <begin position="198"/>
        <end position="233"/>
    </location>
</feature>
<proteinExistence type="predicted"/>
<dbReference type="Gene3D" id="2.30.30.140">
    <property type="match status" value="1"/>
</dbReference>
<protein>
    <submittedName>
        <fullName evidence="11">Protein HUA2-LIKE 1</fullName>
    </submittedName>
</protein>
<feature type="compositionally biased region" description="Basic and acidic residues" evidence="8">
    <location>
        <begin position="310"/>
        <end position="319"/>
    </location>
</feature>
<dbReference type="Proteomes" id="UP000092600">
    <property type="component" value="Unassembled WGS sequence"/>
</dbReference>
<dbReference type="PROSITE" id="PS50812">
    <property type="entry name" value="PWWP"/>
    <property type="match status" value="1"/>
</dbReference>
<dbReference type="EMBL" id="LSRQ01001710">
    <property type="protein sequence ID" value="OAY76816.1"/>
    <property type="molecule type" value="Genomic_DNA"/>
</dbReference>
<feature type="compositionally biased region" description="Acidic residues" evidence="8">
    <location>
        <begin position="1107"/>
        <end position="1117"/>
    </location>
</feature>
<dbReference type="InterPro" id="IPR006569">
    <property type="entry name" value="CID_dom"/>
</dbReference>
<dbReference type="Gene3D" id="1.25.40.90">
    <property type="match status" value="1"/>
</dbReference>
<feature type="compositionally biased region" description="Polar residues" evidence="8">
    <location>
        <begin position="1293"/>
        <end position="1311"/>
    </location>
</feature>
<dbReference type="InterPro" id="IPR000313">
    <property type="entry name" value="PWWP_dom"/>
</dbReference>
<evidence type="ECO:0000259" key="10">
    <source>
        <dbReference type="PROSITE" id="PS51391"/>
    </source>
</evidence>
<evidence type="ECO:0000256" key="4">
    <source>
        <dbReference type="ARBA" id="ARBA00023015"/>
    </source>
</evidence>
<dbReference type="STRING" id="4615.A0A199VIV4"/>
<evidence type="ECO:0000256" key="8">
    <source>
        <dbReference type="SAM" id="MobiDB-lite"/>
    </source>
</evidence>
<evidence type="ECO:0000313" key="12">
    <source>
        <dbReference type="Proteomes" id="UP000092600"/>
    </source>
</evidence>
<evidence type="ECO:0000259" key="9">
    <source>
        <dbReference type="PROSITE" id="PS50812"/>
    </source>
</evidence>
<keyword evidence="6" id="KW-0804">Transcription</keyword>
<comment type="subcellular location">
    <subcellularLocation>
        <location evidence="1">Nucleus</location>
    </subcellularLocation>
</comment>
<dbReference type="InterPro" id="IPR008942">
    <property type="entry name" value="ENTH_VHS"/>
</dbReference>
<sequence length="1466" mass="160261">MATGRRKGASRGKAKDQLRLGDLVLAKVKGYPAWPAKVGMISRSISLGVAPQGGRRVFDSWRCIGFGFDFGYLVIPMACRVSPIFSGDLGSVRGNVVFLQISRPEDWERSPDPRKQFVHFFGTKEIAFVAPADIQLFTNESKSKLLARCQGKTVKHFARAVEEICKAFDELQKKKSGDSGEDIDASGFGLISSPIDGEESKDPIEDLENTHLEGQNKKVEYKESDNSSDELKGLDCGSRNHSGVVEKDSFDLSDLKKKKEHEGSPPLSGNDTDLKGEEQKVVENGHQTKEAVPEQKDVVLALRAKRNREIGKHLKYSDRKARKHGRHEELPKNVSKIDFTMESKKRSKSPSFMKRRSDEKRTLKSDLIKDKSDSLKRHVTEGSLSSTGSGKKSQLGIRKQGLDKTEDSRPVKKLKPEEKGGDIIKSSAKSDLLQINSESKDAYATKGSKSATPAISSHIDKIQALGGKAVSPLSKQPSNELEQAPNSATRSANDTSEKVSHTVKEVMAAVNRSSTSNLPARRRSCRIDDDDSEEEEQRTPVHKEASAKMISKHSKTPHPAEKSQMHSERGRRSPSSVDSSLIKNSVLATDDIYRNVKTPPVEVGHNSSSLTPGKQDRKVEKAVERRPTIISPNTAVHLGDTTRLADHKSSKSHSKASASIPVKKAHASSAKLVSQTSENLDHSHSQAAPEKSSLLSKSDKLKVNTKPSSRTNAMAENRSNVNFSAERNIERDPFEGERSEGNKEKAGGIQGDSTFSDSFKSMKDLIAAAQAKRREAHSHDITHENAFPTSLTTPHVMPGSSRSPVSSPPPVASGNSFKDPKDAYVSVPYDSPSEQARQVASAKQVDHEEYEHRLSPGYRAAGGSLSGGTEAAVARDALEGMIETLSRTKESIGRATRLAIECAKYGIASEIVELLIRKLEGEPSFHRRVDLFFLVDSITQCSHAQKGIAGASYIPTVQAALPRLLGAAAPPGVGARENRRQCLKVLRLWLERKILPESLLRRYMDDIEVPNDDANAGFSLRRPSRAERSVDDPIREMEGMLVDEYGSNATFQLSGFLSSHVFEDEEDLPSAIKTTGNFLSVEGGSGSEDQENARAITPVDRRRPLLEDSDAEMEMEDASSLSRNERGLSVHNMSNTLQPPLCNQIELPPLPEGPPPLPLDSPPQPPPLPPSPPPSPPPPPSSPPPLPPLSPSPPPPPPPPLPSLPPPPPLAPSSPPPLVYHPSVQEYCRTPNGNQVAQLAGNTAMPGLANSAFQNEMILPQPNNFMASGVCNPHHTATFTSSRPSIYGHNDVYLTSQNSHPNQQFQHNNEPLHQGSFHILPPSQAPLPSHSHPTAQQPSYHFSHVNSMGQQNVQKPYNPYTMQNFSSSHRQHVPDEQWRLLSHDVSPDNQNQPWLAGGRVPSCSGAPYLQDGYLRPNMDRPSSGSMNYQLQSHNSMPSAASLPGHVHPQMLPGRPDISALNCWRPA</sequence>
<accession>A0A199VIV4</accession>
<keyword evidence="7" id="KW-0539">Nucleus</keyword>
<dbReference type="Pfam" id="PF00855">
    <property type="entry name" value="PWWP"/>
    <property type="match status" value="1"/>
</dbReference>
<gene>
    <name evidence="11" type="ORF">ACMD2_08208</name>
</gene>
<dbReference type="GO" id="GO:0009908">
    <property type="term" value="P:flower development"/>
    <property type="evidence" value="ECO:0007669"/>
    <property type="project" value="UniProtKB-KW"/>
</dbReference>
<evidence type="ECO:0000256" key="1">
    <source>
        <dbReference type="ARBA" id="ARBA00004123"/>
    </source>
</evidence>
<evidence type="ECO:0000256" key="3">
    <source>
        <dbReference type="ARBA" id="ARBA00022664"/>
    </source>
</evidence>
<feature type="compositionally biased region" description="Polar residues" evidence="8">
    <location>
        <begin position="473"/>
        <end position="494"/>
    </location>
</feature>
<feature type="compositionally biased region" description="Low complexity" evidence="8">
    <location>
        <begin position="382"/>
        <end position="396"/>
    </location>
</feature>
<dbReference type="PROSITE" id="PS51391">
    <property type="entry name" value="CID"/>
    <property type="match status" value="1"/>
</dbReference>
<feature type="compositionally biased region" description="Polar residues" evidence="8">
    <location>
        <begin position="573"/>
        <end position="587"/>
    </location>
</feature>
<feature type="compositionally biased region" description="Basic and acidic residues" evidence="8">
    <location>
        <begin position="727"/>
        <end position="746"/>
    </location>
</feature>
<feature type="compositionally biased region" description="Basic and acidic residues" evidence="8">
    <location>
        <begin position="495"/>
        <end position="504"/>
    </location>
</feature>
<feature type="region of interest" description="Disordered" evidence="8">
    <location>
        <begin position="1079"/>
        <end position="1223"/>
    </location>
</feature>
<feature type="compositionally biased region" description="Basic and acidic residues" evidence="8">
    <location>
        <begin position="272"/>
        <end position="297"/>
    </location>
</feature>
<dbReference type="SUPFAM" id="SSF63748">
    <property type="entry name" value="Tudor/PWWP/MBT"/>
    <property type="match status" value="1"/>
</dbReference>
<feature type="domain" description="CID" evidence="10">
    <location>
        <begin position="870"/>
        <end position="1011"/>
    </location>
</feature>
<dbReference type="Pfam" id="PF04818">
    <property type="entry name" value="CID"/>
    <property type="match status" value="1"/>
</dbReference>
<feature type="compositionally biased region" description="Basic and acidic residues" evidence="8">
    <location>
        <begin position="400"/>
        <end position="422"/>
    </location>
</feature>
<dbReference type="FunFam" id="1.25.40.90:FF:000037">
    <property type="entry name" value="Enhancer of ag-4 2"/>
    <property type="match status" value="1"/>
</dbReference>
<dbReference type="SMART" id="SM00582">
    <property type="entry name" value="RPR"/>
    <property type="match status" value="1"/>
</dbReference>
<keyword evidence="4" id="KW-0805">Transcription regulation</keyword>
<organism evidence="11 12">
    <name type="scientific">Ananas comosus</name>
    <name type="common">Pineapple</name>
    <name type="synonym">Ananas ananas</name>
    <dbReference type="NCBI Taxonomy" id="4615"/>
    <lineage>
        <taxon>Eukaryota</taxon>
        <taxon>Viridiplantae</taxon>
        <taxon>Streptophyta</taxon>
        <taxon>Embryophyta</taxon>
        <taxon>Tracheophyta</taxon>
        <taxon>Spermatophyta</taxon>
        <taxon>Magnoliopsida</taxon>
        <taxon>Liliopsida</taxon>
        <taxon>Poales</taxon>
        <taxon>Bromeliaceae</taxon>
        <taxon>Bromelioideae</taxon>
        <taxon>Ananas</taxon>
    </lineage>
</organism>